<dbReference type="RefSeq" id="WP_098509496.1">
    <property type="nucleotide sequence ID" value="NZ_JBIAKZ010000034.1"/>
</dbReference>
<accession>A0A2A9G2A4</accession>
<sequence length="210" mass="23684">MSPRRRQAASLKRTTAARPERRTIVVFTEGKNSEPDYVNGLKQLPHIARNVALNVELHPTHGVPLKLVRLAVERSADPEIDECWCLFDVEWPRNHPNLEEARALARKHGILLAITNPCFELWLVLHYQDFDKFCTTADIERISRGLDKRSGKSLEAAQYLPSRAKAARRAHNLEKRHLRDGTVFPHDNPSSGMAKFLTAVEGAATRAGDP</sequence>
<comment type="caution">
    <text evidence="1">The sequence shown here is derived from an EMBL/GenBank/DDBJ whole genome shotgun (WGS) entry which is preliminary data.</text>
</comment>
<dbReference type="EMBL" id="PDJK01000001">
    <property type="protein sequence ID" value="PFG56789.1"/>
    <property type="molecule type" value="Genomic_DNA"/>
</dbReference>
<dbReference type="AlphaFoldDB" id="A0A2A9G2A4"/>
<keyword evidence="2" id="KW-1185">Reference proteome</keyword>
<organism evidence="1 2">
    <name type="scientific">Amycolatopsis sulphurea</name>
    <dbReference type="NCBI Taxonomy" id="76022"/>
    <lineage>
        <taxon>Bacteria</taxon>
        <taxon>Bacillati</taxon>
        <taxon>Actinomycetota</taxon>
        <taxon>Actinomycetes</taxon>
        <taxon>Pseudonocardiales</taxon>
        <taxon>Pseudonocardiaceae</taxon>
        <taxon>Amycolatopsis</taxon>
    </lineage>
</organism>
<evidence type="ECO:0000313" key="1">
    <source>
        <dbReference type="EMBL" id="PFG56789.1"/>
    </source>
</evidence>
<dbReference type="Proteomes" id="UP000243542">
    <property type="component" value="Unassembled WGS sequence"/>
</dbReference>
<dbReference type="Pfam" id="PF13707">
    <property type="entry name" value="RloB"/>
    <property type="match status" value="1"/>
</dbReference>
<name>A0A2A9G2A4_9PSEU</name>
<reference evidence="1 2" key="1">
    <citation type="submission" date="2017-10" db="EMBL/GenBank/DDBJ databases">
        <title>Sequencing the genomes of 1000 actinobacteria strains.</title>
        <authorList>
            <person name="Klenk H.-P."/>
        </authorList>
    </citation>
    <scope>NUCLEOTIDE SEQUENCE [LARGE SCALE GENOMIC DNA]</scope>
    <source>
        <strain evidence="1 2">DSM 46092</strain>
    </source>
</reference>
<proteinExistence type="predicted"/>
<gene>
    <name evidence="1" type="ORF">ATK36_0314</name>
</gene>
<dbReference type="InterPro" id="IPR025591">
    <property type="entry name" value="RloB"/>
</dbReference>
<protein>
    <submittedName>
        <fullName evidence="1">RloB-like protein</fullName>
    </submittedName>
</protein>
<evidence type="ECO:0000313" key="2">
    <source>
        <dbReference type="Proteomes" id="UP000243542"/>
    </source>
</evidence>